<dbReference type="InterPro" id="IPR001647">
    <property type="entry name" value="HTH_TetR"/>
</dbReference>
<protein>
    <submittedName>
        <fullName evidence="7">TetR/AcrR family transcriptional regulator</fullName>
    </submittedName>
</protein>
<feature type="domain" description="HTH tetR-type" evidence="6">
    <location>
        <begin position="1"/>
        <end position="58"/>
    </location>
</feature>
<dbReference type="PRINTS" id="PR00455">
    <property type="entry name" value="HTHTETR"/>
</dbReference>
<gene>
    <name evidence="7" type="ORF">ACFO4N_02345</name>
</gene>
<organism evidence="7 8">
    <name type="scientific">Camelliibacillus cellulosilyticus</name>
    <dbReference type="NCBI Taxonomy" id="2174486"/>
    <lineage>
        <taxon>Bacteria</taxon>
        <taxon>Bacillati</taxon>
        <taxon>Bacillota</taxon>
        <taxon>Bacilli</taxon>
        <taxon>Bacillales</taxon>
        <taxon>Sporolactobacillaceae</taxon>
        <taxon>Camelliibacillus</taxon>
    </lineage>
</organism>
<evidence type="ECO:0000313" key="7">
    <source>
        <dbReference type="EMBL" id="MFC4617568.1"/>
    </source>
</evidence>
<dbReference type="InterPro" id="IPR009057">
    <property type="entry name" value="Homeodomain-like_sf"/>
</dbReference>
<dbReference type="SUPFAM" id="SSF48498">
    <property type="entry name" value="Tetracyclin repressor-like, C-terminal domain"/>
    <property type="match status" value="1"/>
</dbReference>
<evidence type="ECO:0000313" key="8">
    <source>
        <dbReference type="Proteomes" id="UP001596022"/>
    </source>
</evidence>
<proteinExistence type="predicted"/>
<evidence type="ECO:0000256" key="2">
    <source>
        <dbReference type="ARBA" id="ARBA00023015"/>
    </source>
</evidence>
<dbReference type="Gene3D" id="1.10.357.10">
    <property type="entry name" value="Tetracycline Repressor, domain 2"/>
    <property type="match status" value="1"/>
</dbReference>
<dbReference type="RefSeq" id="WP_376844606.1">
    <property type="nucleotide sequence ID" value="NZ_JBHSFW010000001.1"/>
</dbReference>
<comment type="caution">
    <text evidence="7">The sequence shown here is derived from an EMBL/GenBank/DDBJ whole genome shotgun (WGS) entry which is preliminary data.</text>
</comment>
<evidence type="ECO:0000256" key="3">
    <source>
        <dbReference type="ARBA" id="ARBA00023125"/>
    </source>
</evidence>
<evidence type="ECO:0000256" key="5">
    <source>
        <dbReference type="PROSITE-ProRule" id="PRU00335"/>
    </source>
</evidence>
<keyword evidence="2" id="KW-0805">Transcription regulation</keyword>
<keyword evidence="1" id="KW-0678">Repressor</keyword>
<feature type="DNA-binding region" description="H-T-H motif" evidence="5">
    <location>
        <begin position="21"/>
        <end position="40"/>
    </location>
</feature>
<evidence type="ECO:0000256" key="4">
    <source>
        <dbReference type="ARBA" id="ARBA00023163"/>
    </source>
</evidence>
<keyword evidence="4" id="KW-0804">Transcription</keyword>
<reference evidence="8" key="1">
    <citation type="journal article" date="2019" name="Int. J. Syst. Evol. Microbiol.">
        <title>The Global Catalogue of Microorganisms (GCM) 10K type strain sequencing project: providing services to taxonomists for standard genome sequencing and annotation.</title>
        <authorList>
            <consortium name="The Broad Institute Genomics Platform"/>
            <consortium name="The Broad Institute Genome Sequencing Center for Infectious Disease"/>
            <person name="Wu L."/>
            <person name="Ma J."/>
        </authorList>
    </citation>
    <scope>NUCLEOTIDE SEQUENCE [LARGE SCALE GENOMIC DNA]</scope>
    <source>
        <strain evidence="8">CGMCC 1.16306</strain>
    </source>
</reference>
<keyword evidence="8" id="KW-1185">Reference proteome</keyword>
<dbReference type="InterPro" id="IPR050109">
    <property type="entry name" value="HTH-type_TetR-like_transc_reg"/>
</dbReference>
<accession>A0ABV9GKB4</accession>
<name>A0ABV9GKB4_9BACL</name>
<evidence type="ECO:0000256" key="1">
    <source>
        <dbReference type="ARBA" id="ARBA00022491"/>
    </source>
</evidence>
<evidence type="ECO:0000259" key="6">
    <source>
        <dbReference type="PROSITE" id="PS50977"/>
    </source>
</evidence>
<dbReference type="PROSITE" id="PS50977">
    <property type="entry name" value="HTH_TETR_2"/>
    <property type="match status" value="1"/>
</dbReference>
<dbReference type="PANTHER" id="PTHR30055">
    <property type="entry name" value="HTH-TYPE TRANSCRIPTIONAL REGULATOR RUTR"/>
    <property type="match status" value="1"/>
</dbReference>
<dbReference type="InterPro" id="IPR036271">
    <property type="entry name" value="Tet_transcr_reg_TetR-rel_C_sf"/>
</dbReference>
<dbReference type="EMBL" id="JBHSFW010000001">
    <property type="protein sequence ID" value="MFC4617568.1"/>
    <property type="molecule type" value="Genomic_DNA"/>
</dbReference>
<dbReference type="Pfam" id="PF00440">
    <property type="entry name" value="TetR_N"/>
    <property type="match status" value="1"/>
</dbReference>
<dbReference type="SUPFAM" id="SSF46689">
    <property type="entry name" value="Homeodomain-like"/>
    <property type="match status" value="1"/>
</dbReference>
<sequence>MRERIIKGSIEEIQEKGMKFTMDDLSSRIGISKRTLYEQFSSKTEILEAIIDQTFGELDAKTQAIINDATLSLIGKIKEVFTILPTYYEIFDVRILEQMKKSFPAQWEKLAAELNSDWEELRALIEQATREGVIRPVDTDLLIKLMIDASNTTLDQRYFSKHNMSVETALESIIEILLYGLIPREKQ</sequence>
<dbReference type="Gene3D" id="1.10.10.60">
    <property type="entry name" value="Homeodomain-like"/>
    <property type="match status" value="1"/>
</dbReference>
<dbReference type="Proteomes" id="UP001596022">
    <property type="component" value="Unassembled WGS sequence"/>
</dbReference>
<dbReference type="PANTHER" id="PTHR30055:SF175">
    <property type="entry name" value="HTH-TYPE TRANSCRIPTIONAL REPRESSOR KSTR2"/>
    <property type="match status" value="1"/>
</dbReference>
<keyword evidence="3 5" id="KW-0238">DNA-binding</keyword>